<accession>A0A2X0NN24</accession>
<keyword evidence="5" id="KW-1185">Reference proteome</keyword>
<reference evidence="4 5" key="1">
    <citation type="submission" date="2016-11" db="EMBL/GenBank/DDBJ databases">
        <authorList>
            <person name="Jaros S."/>
            <person name="Januszkiewicz K."/>
            <person name="Wedrychowicz H."/>
        </authorList>
    </citation>
    <scope>NUCLEOTIDE SEQUENCE [LARGE SCALE GENOMIC DNA]</scope>
</reference>
<feature type="domain" description="Small EDRK-rich factor-like N-terminal" evidence="2">
    <location>
        <begin position="7"/>
        <end position="39"/>
    </location>
</feature>
<protein>
    <submittedName>
        <fullName evidence="4">BQ5605_C010g06191 protein</fullName>
    </submittedName>
</protein>
<dbReference type="AlphaFoldDB" id="A0A2X0NN24"/>
<evidence type="ECO:0000313" key="4">
    <source>
        <dbReference type="EMBL" id="SGY14467.1"/>
    </source>
</evidence>
<organism evidence="4 5">
    <name type="scientific">Microbotryum silenes-dioicae</name>
    <dbReference type="NCBI Taxonomy" id="796604"/>
    <lineage>
        <taxon>Eukaryota</taxon>
        <taxon>Fungi</taxon>
        <taxon>Dikarya</taxon>
        <taxon>Basidiomycota</taxon>
        <taxon>Pucciniomycotina</taxon>
        <taxon>Microbotryomycetes</taxon>
        <taxon>Microbotryales</taxon>
        <taxon>Microbotryaceae</taxon>
        <taxon>Microbotryum</taxon>
    </lineage>
</organism>
<dbReference type="Proteomes" id="UP000249464">
    <property type="component" value="Unassembled WGS sequence"/>
</dbReference>
<dbReference type="PANTHER" id="PTHR33788">
    <property type="entry name" value="OS07G0114300 PROTEIN"/>
    <property type="match status" value="1"/>
</dbReference>
<dbReference type="PANTHER" id="PTHR33788:SF1">
    <property type="entry name" value="ZINC-BINDING PROTEIN"/>
    <property type="match status" value="1"/>
</dbReference>
<dbReference type="Gene3D" id="4.10.1050.10">
    <property type="entry name" value="At2g23090-like"/>
    <property type="match status" value="1"/>
</dbReference>
<dbReference type="Pfam" id="PF04419">
    <property type="entry name" value="SERF-like_N"/>
    <property type="match status" value="1"/>
</dbReference>
<name>A0A2X0NN24_9BASI</name>
<dbReference type="EMBL" id="FQNC01000012">
    <property type="protein sequence ID" value="SGY14467.1"/>
    <property type="molecule type" value="Genomic_DNA"/>
</dbReference>
<dbReference type="InterPro" id="IPR026939">
    <property type="entry name" value="ZNF706/At2g23090_sf"/>
</dbReference>
<dbReference type="InterPro" id="IPR039438">
    <property type="entry name" value="At2g23090-like_Znf"/>
</dbReference>
<evidence type="ECO:0000259" key="2">
    <source>
        <dbReference type="Pfam" id="PF04419"/>
    </source>
</evidence>
<dbReference type="InterPro" id="IPR007513">
    <property type="entry name" value="SERF-like_N"/>
</dbReference>
<feature type="region of interest" description="Disordered" evidence="1">
    <location>
        <begin position="1"/>
        <end position="32"/>
    </location>
</feature>
<gene>
    <name evidence="4" type="primary">BQ5605_C010g06191</name>
    <name evidence="4" type="ORF">BQ5605_C010G06191</name>
</gene>
<evidence type="ECO:0000256" key="1">
    <source>
        <dbReference type="SAM" id="MobiDB-lite"/>
    </source>
</evidence>
<proteinExistence type="predicted"/>
<sequence>MGGGNASRGAKSAAARAKAQEKLAKSGPTSQLKANAAAMTIQCVTCKQTFMNTTKVDALKQHAENKHKNAALATCFPNVAAA</sequence>
<evidence type="ECO:0000313" key="5">
    <source>
        <dbReference type="Proteomes" id="UP000249464"/>
    </source>
</evidence>
<feature type="compositionally biased region" description="Low complexity" evidence="1">
    <location>
        <begin position="7"/>
        <end position="17"/>
    </location>
</feature>
<dbReference type="InterPro" id="IPR039713">
    <property type="entry name" value="At2g23090-like"/>
</dbReference>
<feature type="domain" description="At2g23090-like zinc-binding" evidence="3">
    <location>
        <begin position="42"/>
        <end position="78"/>
    </location>
</feature>
<dbReference type="SUPFAM" id="SSF118359">
    <property type="entry name" value="Expressed protein At2g23090/F21P24.15"/>
    <property type="match status" value="1"/>
</dbReference>
<dbReference type="Pfam" id="PF12907">
    <property type="entry name" value="zf-met2"/>
    <property type="match status" value="1"/>
</dbReference>
<evidence type="ECO:0000259" key="3">
    <source>
        <dbReference type="Pfam" id="PF12907"/>
    </source>
</evidence>